<gene>
    <name evidence="1" type="ORF">METZ01_LOCUS333312</name>
</gene>
<feature type="non-terminal residue" evidence="1">
    <location>
        <position position="1"/>
    </location>
</feature>
<name>A0A382Q6A1_9ZZZZ</name>
<sequence>VLLLWLFSFAWEIFDWMPDETEQEQCGCNFVLMVSPLTNT</sequence>
<protein>
    <submittedName>
        <fullName evidence="1">Uncharacterized protein</fullName>
    </submittedName>
</protein>
<feature type="non-terminal residue" evidence="1">
    <location>
        <position position="40"/>
    </location>
</feature>
<evidence type="ECO:0000313" key="1">
    <source>
        <dbReference type="EMBL" id="SVC80458.1"/>
    </source>
</evidence>
<organism evidence="1">
    <name type="scientific">marine metagenome</name>
    <dbReference type="NCBI Taxonomy" id="408172"/>
    <lineage>
        <taxon>unclassified sequences</taxon>
        <taxon>metagenomes</taxon>
        <taxon>ecological metagenomes</taxon>
    </lineage>
</organism>
<proteinExistence type="predicted"/>
<reference evidence="1" key="1">
    <citation type="submission" date="2018-05" db="EMBL/GenBank/DDBJ databases">
        <authorList>
            <person name="Lanie J.A."/>
            <person name="Ng W.-L."/>
            <person name="Kazmierczak K.M."/>
            <person name="Andrzejewski T.M."/>
            <person name="Davidsen T.M."/>
            <person name="Wayne K.J."/>
            <person name="Tettelin H."/>
            <person name="Glass J.I."/>
            <person name="Rusch D."/>
            <person name="Podicherti R."/>
            <person name="Tsui H.-C.T."/>
            <person name="Winkler M.E."/>
        </authorList>
    </citation>
    <scope>NUCLEOTIDE SEQUENCE</scope>
</reference>
<dbReference type="AlphaFoldDB" id="A0A382Q6A1"/>
<dbReference type="EMBL" id="UINC01111900">
    <property type="protein sequence ID" value="SVC80458.1"/>
    <property type="molecule type" value="Genomic_DNA"/>
</dbReference>
<accession>A0A382Q6A1</accession>